<keyword evidence="2" id="KW-0472">Membrane</keyword>
<gene>
    <name evidence="3" type="ORF">ACEZDG_12995</name>
</gene>
<name>A0ABV6V8X4_9ACTN</name>
<reference evidence="3 4" key="1">
    <citation type="submission" date="2024-09" db="EMBL/GenBank/DDBJ databases">
        <authorList>
            <person name="Lee S.D."/>
        </authorList>
    </citation>
    <scope>NUCLEOTIDE SEQUENCE [LARGE SCALE GENOMIC DNA]</scope>
    <source>
        <strain evidence="3 4">N1-1</strain>
    </source>
</reference>
<evidence type="ECO:0000256" key="1">
    <source>
        <dbReference type="SAM" id="MobiDB-lite"/>
    </source>
</evidence>
<evidence type="ECO:0000313" key="4">
    <source>
        <dbReference type="Proteomes" id="UP001592582"/>
    </source>
</evidence>
<feature type="transmembrane region" description="Helical" evidence="2">
    <location>
        <begin position="49"/>
        <end position="69"/>
    </location>
</feature>
<keyword evidence="4" id="KW-1185">Reference proteome</keyword>
<protein>
    <submittedName>
        <fullName evidence="3">Uncharacterized protein</fullName>
    </submittedName>
</protein>
<dbReference type="Proteomes" id="UP001592582">
    <property type="component" value="Unassembled WGS sequence"/>
</dbReference>
<keyword evidence="2" id="KW-1133">Transmembrane helix</keyword>
<feature type="compositionally biased region" description="Low complexity" evidence="1">
    <location>
        <begin position="92"/>
        <end position="106"/>
    </location>
</feature>
<sequence length="307" mass="31748">MNADSSTEGPSGAGLAQDLSDLAYSMEISPTPYQDVLRGGRRRRRQRRVLLAAAGTVAAAAVLGGTLGVDLSAGPARGVTVAVAPSAPAPSTPAAGHSAGTAAGTPSTPPARDPMKPVTVLLAQGTSGGKTWKAWADLWPAVDQQHALQQLQAMYTVRHAAIPQLPSATQSDADRSWQPDTDTVDLYLTLDGKRLVDDSVHTSPAPGSTTLTSTRQISGDSLEGTLLGFKGGEMGSTPVLLAAVGSDAAKVVVTWQDGSTSHPAIVTAGGSPVRWFSVARKPGQSDRSIKVYDAHGKLLLTDTTWFH</sequence>
<keyword evidence="2" id="KW-0812">Transmembrane</keyword>
<feature type="region of interest" description="Disordered" evidence="1">
    <location>
        <begin position="87"/>
        <end position="115"/>
    </location>
</feature>
<dbReference type="RefSeq" id="WP_380507382.1">
    <property type="nucleotide sequence ID" value="NZ_JBHEZX010000005.1"/>
</dbReference>
<evidence type="ECO:0000313" key="3">
    <source>
        <dbReference type="EMBL" id="MFC1410185.1"/>
    </source>
</evidence>
<accession>A0ABV6V8X4</accession>
<organism evidence="3 4">
    <name type="scientific">Streptacidiphilus alkalitolerans</name>
    <dbReference type="NCBI Taxonomy" id="3342712"/>
    <lineage>
        <taxon>Bacteria</taxon>
        <taxon>Bacillati</taxon>
        <taxon>Actinomycetota</taxon>
        <taxon>Actinomycetes</taxon>
        <taxon>Kitasatosporales</taxon>
        <taxon>Streptomycetaceae</taxon>
        <taxon>Streptacidiphilus</taxon>
    </lineage>
</organism>
<comment type="caution">
    <text evidence="3">The sequence shown here is derived from an EMBL/GenBank/DDBJ whole genome shotgun (WGS) entry which is preliminary data.</text>
</comment>
<evidence type="ECO:0000256" key="2">
    <source>
        <dbReference type="SAM" id="Phobius"/>
    </source>
</evidence>
<dbReference type="EMBL" id="JBHEZX010000005">
    <property type="protein sequence ID" value="MFC1410185.1"/>
    <property type="molecule type" value="Genomic_DNA"/>
</dbReference>
<proteinExistence type="predicted"/>